<organism evidence="2 3">
    <name type="scientific">Flavimaricola marinus</name>
    <dbReference type="NCBI Taxonomy" id="1819565"/>
    <lineage>
        <taxon>Bacteria</taxon>
        <taxon>Pseudomonadati</taxon>
        <taxon>Pseudomonadota</taxon>
        <taxon>Alphaproteobacteria</taxon>
        <taxon>Rhodobacterales</taxon>
        <taxon>Paracoccaceae</taxon>
        <taxon>Flavimaricola</taxon>
    </lineage>
</organism>
<dbReference type="AlphaFoldDB" id="A0A238LB54"/>
<accession>A0A238LB54</accession>
<sequence length="105" mass="10829">MFHSSVLAAAALTALSTAAFAATCPADAPEGYQWLSGYVDEFRADGTVSTWFTDSYAQHPEDIALQGLQAFFDAGGDLAAARALFVQRGGSADAFAVAMACAGVE</sequence>
<protein>
    <recommendedName>
        <fullName evidence="4">Lipoprotein</fullName>
    </recommendedName>
</protein>
<feature type="chain" id="PRO_5012421242" description="Lipoprotein" evidence="1">
    <location>
        <begin position="22"/>
        <end position="105"/>
    </location>
</feature>
<keyword evidence="1" id="KW-0732">Signal</keyword>
<dbReference type="OrthoDB" id="7874614at2"/>
<evidence type="ECO:0000313" key="3">
    <source>
        <dbReference type="Proteomes" id="UP000201613"/>
    </source>
</evidence>
<evidence type="ECO:0000313" key="2">
    <source>
        <dbReference type="EMBL" id="SMY06783.1"/>
    </source>
</evidence>
<name>A0A238LB54_9RHOB</name>
<reference evidence="2 3" key="1">
    <citation type="submission" date="2017-05" db="EMBL/GenBank/DDBJ databases">
        <authorList>
            <person name="Song R."/>
            <person name="Chenine A.L."/>
            <person name="Ruprecht R.M."/>
        </authorList>
    </citation>
    <scope>NUCLEOTIDE SEQUENCE [LARGE SCALE GENOMIC DNA]</scope>
    <source>
        <strain evidence="2 3">CECT 8899</strain>
    </source>
</reference>
<keyword evidence="3" id="KW-1185">Reference proteome</keyword>
<dbReference type="EMBL" id="FXZK01000001">
    <property type="protein sequence ID" value="SMY06783.1"/>
    <property type="molecule type" value="Genomic_DNA"/>
</dbReference>
<evidence type="ECO:0008006" key="4">
    <source>
        <dbReference type="Google" id="ProtNLM"/>
    </source>
</evidence>
<proteinExistence type="predicted"/>
<feature type="signal peptide" evidence="1">
    <location>
        <begin position="1"/>
        <end position="21"/>
    </location>
</feature>
<dbReference type="RefSeq" id="WP_093990919.1">
    <property type="nucleotide sequence ID" value="NZ_FXZK01000001.1"/>
</dbReference>
<gene>
    <name evidence="2" type="ORF">LOM8899_00913</name>
</gene>
<dbReference type="Proteomes" id="UP000201613">
    <property type="component" value="Unassembled WGS sequence"/>
</dbReference>
<evidence type="ECO:0000256" key="1">
    <source>
        <dbReference type="SAM" id="SignalP"/>
    </source>
</evidence>